<dbReference type="Pfam" id="PF25758">
    <property type="entry name" value="TPR_IPO11"/>
    <property type="match status" value="1"/>
</dbReference>
<organism evidence="3">
    <name type="scientific">Salpingoeca rosetta (strain ATCC 50818 / BSB-021)</name>
    <dbReference type="NCBI Taxonomy" id="946362"/>
    <lineage>
        <taxon>Eukaryota</taxon>
        <taxon>Choanoflagellata</taxon>
        <taxon>Craspedida</taxon>
        <taxon>Salpingoecidae</taxon>
        <taxon>Salpingoeca</taxon>
    </lineage>
</organism>
<feature type="domain" description="Importin-7/11-like TPR repeats" evidence="1">
    <location>
        <begin position="537"/>
        <end position="861"/>
    </location>
</feature>
<dbReference type="OrthoDB" id="361693at2759"/>
<proteinExistence type="predicted"/>
<dbReference type="InterPro" id="IPR058669">
    <property type="entry name" value="TPR_IPO7/11-like"/>
</dbReference>
<reference evidence="2" key="1">
    <citation type="submission" date="2009-08" db="EMBL/GenBank/DDBJ databases">
        <title>Annotation of Salpingoeca rosetta.</title>
        <authorList>
            <consortium name="The Broad Institute Genome Sequencing Platform"/>
            <person name="Russ C."/>
            <person name="Cuomo C."/>
            <person name="Burger G."/>
            <person name="Gray M.W."/>
            <person name="Holland P.W.H."/>
            <person name="King N."/>
            <person name="Lang F.B.F."/>
            <person name="Roger A.J."/>
            <person name="Ruiz-Trillo I."/>
            <person name="Young S.K."/>
            <person name="Zeng Q."/>
            <person name="Gargeya S."/>
            <person name="Alvarado L."/>
            <person name="Berlin A."/>
            <person name="Chapman S.B."/>
            <person name="Chen Z."/>
            <person name="Freedman E."/>
            <person name="Gellesch M."/>
            <person name="Goldberg J."/>
            <person name="Griggs A."/>
            <person name="Gujja S."/>
            <person name="Heilman E."/>
            <person name="Heiman D."/>
            <person name="Howarth C."/>
            <person name="Mehta T."/>
            <person name="Neiman D."/>
            <person name="Pearson M."/>
            <person name="Roberts A."/>
            <person name="Saif S."/>
            <person name="Shea T."/>
            <person name="Shenoy N."/>
            <person name="Sisk P."/>
            <person name="Stolte C."/>
            <person name="Sykes S."/>
            <person name="White J."/>
            <person name="Yandava C."/>
            <person name="Haas B."/>
            <person name="Nusbaum C."/>
            <person name="Birren B."/>
        </authorList>
    </citation>
    <scope>NUCLEOTIDE SEQUENCE [LARGE SCALE GENOMIC DNA]</scope>
    <source>
        <strain evidence="2">ATCC 50818</strain>
    </source>
</reference>
<dbReference type="RefSeq" id="XP_004990734.1">
    <property type="nucleotide sequence ID" value="XM_004990677.1"/>
</dbReference>
<dbReference type="InterPro" id="IPR011989">
    <property type="entry name" value="ARM-like"/>
</dbReference>
<dbReference type="GO" id="GO:0005829">
    <property type="term" value="C:cytosol"/>
    <property type="evidence" value="ECO:0007669"/>
    <property type="project" value="TreeGrafter"/>
</dbReference>
<name>F2UJU1_SALR5</name>
<dbReference type="OMA" id="SFHYVFH"/>
<dbReference type="eggNOG" id="KOG1993">
    <property type="taxonomic scope" value="Eukaryota"/>
</dbReference>
<evidence type="ECO:0000313" key="2">
    <source>
        <dbReference type="EMBL" id="EGD77390.1"/>
    </source>
</evidence>
<dbReference type="AlphaFoldDB" id="F2UJU1"/>
<keyword evidence="3" id="KW-1185">Reference proteome</keyword>
<accession>F2UJU1</accession>
<evidence type="ECO:0000313" key="3">
    <source>
        <dbReference type="Proteomes" id="UP000007799"/>
    </source>
</evidence>
<dbReference type="KEGG" id="sre:PTSG_08485"/>
<dbReference type="PANTHER" id="PTHR10997:SF7">
    <property type="entry name" value="IMPORTIN-11"/>
    <property type="match status" value="1"/>
</dbReference>
<dbReference type="STRING" id="946362.F2UJU1"/>
<dbReference type="PANTHER" id="PTHR10997">
    <property type="entry name" value="IMPORTIN-7, 8, 11"/>
    <property type="match status" value="1"/>
</dbReference>
<dbReference type="SUPFAM" id="SSF48371">
    <property type="entry name" value="ARM repeat"/>
    <property type="match status" value="1"/>
</dbReference>
<dbReference type="InParanoid" id="F2UJU1"/>
<gene>
    <name evidence="2" type="ORF">PTSG_08485</name>
</gene>
<dbReference type="Gene3D" id="1.25.10.10">
    <property type="entry name" value="Leucine-rich Repeat Variant"/>
    <property type="match status" value="1"/>
</dbReference>
<sequence length="879" mass="96964">MTLSALQLPLTNLVKQYAALLAKLARSDVPGQWPEFLPTLINHLEQPDDRVRMRAMLFLYHAVKKIVTRRLAGQRRAFQETAVEVLPIVHGVFTTLFTQVQETFAADGNEDVLAHTRAKLEEARTALKCLRQLIAHGLLDMTLSASAGATVESLPDVARILIAMASADVVAESPLFDSIRKFTRLIYKTLHDVQQNHSVAFAPHLSSSVGFYYQIFHPQPNSDLLQAPSELQRDLRIHAAQFLSRVLKNRRYRADLEPSTSSPSLSHEEVAARAAGGAVLTPDVIAALIHSILTHDLNTRDLLEEDVSGELMSEEMHPSTTPEAAGVHLFLTIAETRPSLVCSVIAPLLSPQSIHTADTHTRPAVLGALKLGAYALRDAVDINALLPTLLQLFHEHTHNRVAVRRRVLQVFASWLPVTLSDESKLELYRLLVPALSAQFCPSVQMEAVSTLTAAVNDPDFSHIGFKPFAEDLFVGVCTFLSEVEDWDARVQIMDALINMIKNVEKEAVRFKSALVTYIPHLWTEAEAAANNTMIMRVVELVTTLLTATESSDGLDEIALPVITTGVDVSRKESEYLLDHALELWEAYLVHMRVCTDELAAAFSLLPPLLDLGDENLGTCMRILQSYILLAHQQLLQPESVHLVVSACMQLSSSVPRQAFRSFIDIVDMCILLAPGESVDAFAPVIQAGLDGFAEHEKHSWFITGYLALACRCMVSAPSPLTNALPSGGERDALAHIWSLIADKYDAITVPKWRKLVALAALACLTNDTWSEIMLADASAILNVVIAAVYEFHTGRTGARQAEDYLVMADAEDVTWRENPNAIPESIRKKEVQVLDPVFRVHLQPHFAETLQHVISVRGTAVLDSLDAGLQTQVRELMGL</sequence>
<dbReference type="GeneID" id="16071292"/>
<protein>
    <recommendedName>
        <fullName evidence="1">Importin-7/11-like TPR repeats domain-containing protein</fullName>
    </recommendedName>
</protein>
<dbReference type="Proteomes" id="UP000007799">
    <property type="component" value="Unassembled WGS sequence"/>
</dbReference>
<dbReference type="EMBL" id="GL832977">
    <property type="protein sequence ID" value="EGD77390.1"/>
    <property type="molecule type" value="Genomic_DNA"/>
</dbReference>
<dbReference type="GO" id="GO:0006606">
    <property type="term" value="P:protein import into nucleus"/>
    <property type="evidence" value="ECO:0007669"/>
    <property type="project" value="TreeGrafter"/>
</dbReference>
<dbReference type="InterPro" id="IPR016024">
    <property type="entry name" value="ARM-type_fold"/>
</dbReference>
<dbReference type="GO" id="GO:0005635">
    <property type="term" value="C:nuclear envelope"/>
    <property type="evidence" value="ECO:0007669"/>
    <property type="project" value="TreeGrafter"/>
</dbReference>
<evidence type="ECO:0000259" key="1">
    <source>
        <dbReference type="Pfam" id="PF25758"/>
    </source>
</evidence>
<dbReference type="FunCoup" id="F2UJU1">
    <property type="interactions" value="1917"/>
</dbReference>